<dbReference type="InterPro" id="IPR010730">
    <property type="entry name" value="HET"/>
</dbReference>
<protein>
    <recommendedName>
        <fullName evidence="1">Heterokaryon incompatibility domain-containing protein</fullName>
    </recommendedName>
</protein>
<dbReference type="PANTHER" id="PTHR33112">
    <property type="entry name" value="DOMAIN PROTEIN, PUTATIVE-RELATED"/>
    <property type="match status" value="1"/>
</dbReference>
<sequence length="237" mass="27144">MALELILEKHKSLQKISDSSTVPPTRLVDLTEIDLDLDHGKLRLIATQDPVQYIALSHCWGVLPDEQRSQWLTTRDNVEDRLRSGFDLEVLPRTFRDAITVTLELGQQYLWIDSLCIIQKDEDDWELEAGKMEAYFHNAYCTIAATSAKDSTQGFLERPPPSSDLWVRVPCSSGAEIFVTTFVDDFEEDVLGGLLNKRAWVLQERALSRRTIHFTDRQTYWECGGGVRCETLTYICK</sequence>
<evidence type="ECO:0000313" key="3">
    <source>
        <dbReference type="Proteomes" id="UP001320245"/>
    </source>
</evidence>
<proteinExistence type="predicted"/>
<dbReference type="EMBL" id="JAJSPL020000102">
    <property type="protein sequence ID" value="KAK7728222.1"/>
    <property type="molecule type" value="Genomic_DNA"/>
</dbReference>
<feature type="domain" description="Heterokaryon incompatibility" evidence="1">
    <location>
        <begin position="53"/>
        <end position="204"/>
    </location>
</feature>
<comment type="caution">
    <text evidence="2">The sequence shown here is derived from an EMBL/GenBank/DDBJ whole genome shotgun (WGS) entry which is preliminary data.</text>
</comment>
<evidence type="ECO:0000313" key="2">
    <source>
        <dbReference type="EMBL" id="KAK7728222.1"/>
    </source>
</evidence>
<evidence type="ECO:0000259" key="1">
    <source>
        <dbReference type="Pfam" id="PF06985"/>
    </source>
</evidence>
<gene>
    <name evidence="2" type="ORF">SLS53_009422</name>
</gene>
<reference evidence="2 3" key="1">
    <citation type="journal article" date="2023" name="PLoS ONE">
        <title>Cytospora paraplurivora sp. nov. isolated from orchards with fruit tree decline syndrome in Ontario, Canada.</title>
        <authorList>
            <person name="Ilyukhin E."/>
            <person name="Nguyen H.D.T."/>
            <person name="Castle A.J."/>
            <person name="Ellouze W."/>
        </authorList>
    </citation>
    <scope>NUCLEOTIDE SEQUENCE [LARGE SCALE GENOMIC DNA]</scope>
    <source>
        <strain evidence="2 3">FDS-564</strain>
    </source>
</reference>
<dbReference type="PANTHER" id="PTHR33112:SF10">
    <property type="entry name" value="TOL"/>
    <property type="match status" value="1"/>
</dbReference>
<accession>A0AAN9U585</accession>
<dbReference type="Proteomes" id="UP001320245">
    <property type="component" value="Unassembled WGS sequence"/>
</dbReference>
<keyword evidence="3" id="KW-1185">Reference proteome</keyword>
<organism evidence="2 3">
    <name type="scientific">Cytospora paraplurivora</name>
    <dbReference type="NCBI Taxonomy" id="2898453"/>
    <lineage>
        <taxon>Eukaryota</taxon>
        <taxon>Fungi</taxon>
        <taxon>Dikarya</taxon>
        <taxon>Ascomycota</taxon>
        <taxon>Pezizomycotina</taxon>
        <taxon>Sordariomycetes</taxon>
        <taxon>Sordariomycetidae</taxon>
        <taxon>Diaporthales</taxon>
        <taxon>Cytosporaceae</taxon>
        <taxon>Cytospora</taxon>
    </lineage>
</organism>
<name>A0AAN9U585_9PEZI</name>
<dbReference type="Pfam" id="PF06985">
    <property type="entry name" value="HET"/>
    <property type="match status" value="1"/>
</dbReference>
<dbReference type="AlphaFoldDB" id="A0AAN9U585"/>